<dbReference type="STRING" id="621456.BJP26_03465"/>
<organism evidence="2 3">
    <name type="scientific">Sphingomonas melonis TY</name>
    <dbReference type="NCBI Taxonomy" id="621456"/>
    <lineage>
        <taxon>Bacteria</taxon>
        <taxon>Pseudomonadati</taxon>
        <taxon>Pseudomonadota</taxon>
        <taxon>Alphaproteobacteria</taxon>
        <taxon>Sphingomonadales</taxon>
        <taxon>Sphingomonadaceae</taxon>
        <taxon>Sphingomonas</taxon>
    </lineage>
</organism>
<dbReference type="Pfam" id="PF08299">
    <property type="entry name" value="Bac_DnaA_C"/>
    <property type="match status" value="1"/>
</dbReference>
<accession>A0A175Y4P6</accession>
<sequence>MTAPAVAAIVAEVAEAFGVTVPALLERDRVLRARFAAVWVARQATGASFAGLGRALGERDHSTTLHAHRRAEALRASDAPFRQLTDQLLRGILGHDKP</sequence>
<evidence type="ECO:0000259" key="1">
    <source>
        <dbReference type="SMART" id="SM00760"/>
    </source>
</evidence>
<dbReference type="Gene3D" id="1.10.1750.10">
    <property type="match status" value="1"/>
</dbReference>
<dbReference type="InterPro" id="IPR010921">
    <property type="entry name" value="Trp_repressor/repl_initiator"/>
</dbReference>
<dbReference type="GeneID" id="93797001"/>
<dbReference type="GO" id="GO:0006270">
    <property type="term" value="P:DNA replication initiation"/>
    <property type="evidence" value="ECO:0007669"/>
    <property type="project" value="InterPro"/>
</dbReference>
<gene>
    <name evidence="2" type="ORF">AVM11_03365</name>
</gene>
<comment type="caution">
    <text evidence="2">The sequence shown here is derived from an EMBL/GenBank/DDBJ whole genome shotgun (WGS) entry which is preliminary data.</text>
</comment>
<dbReference type="KEGG" id="smy:BJP26_03465"/>
<feature type="domain" description="Chromosomal replication initiator DnaA C-terminal" evidence="1">
    <location>
        <begin position="5"/>
        <end position="71"/>
    </location>
</feature>
<dbReference type="CDD" id="cd06571">
    <property type="entry name" value="Bac_DnaA_C"/>
    <property type="match status" value="1"/>
</dbReference>
<dbReference type="InterPro" id="IPR013159">
    <property type="entry name" value="DnaA_C"/>
</dbReference>
<dbReference type="SMART" id="SM00760">
    <property type="entry name" value="Bac_DnaA_C"/>
    <property type="match status" value="1"/>
</dbReference>
<protein>
    <recommendedName>
        <fullName evidence="1">Chromosomal replication initiator DnaA C-terminal domain-containing protein</fullName>
    </recommendedName>
</protein>
<name>A0A175Y4P6_9SPHN</name>
<dbReference type="EMBL" id="LQCK02000012">
    <property type="protein sequence ID" value="KZB95326.1"/>
    <property type="molecule type" value="Genomic_DNA"/>
</dbReference>
<dbReference type="SUPFAM" id="SSF48295">
    <property type="entry name" value="TrpR-like"/>
    <property type="match status" value="1"/>
</dbReference>
<evidence type="ECO:0000313" key="2">
    <source>
        <dbReference type="EMBL" id="KZB95326.1"/>
    </source>
</evidence>
<proteinExistence type="predicted"/>
<dbReference type="AlphaFoldDB" id="A0A175Y4P6"/>
<reference evidence="2" key="1">
    <citation type="submission" date="2016-03" db="EMBL/GenBank/DDBJ databases">
        <title>Sphingomonas melonis TY, whole genome shotgun sequencing.</title>
        <authorList>
            <person name="Wang H."/>
            <person name="Zhu P."/>
        </authorList>
    </citation>
    <scope>NUCLEOTIDE SEQUENCE [LARGE SCALE GENOMIC DNA]</scope>
    <source>
        <strain evidence="2">TY</strain>
    </source>
</reference>
<evidence type="ECO:0000313" key="3">
    <source>
        <dbReference type="Proteomes" id="UP000078460"/>
    </source>
</evidence>
<dbReference type="RefSeq" id="WP_017980586.1">
    <property type="nucleotide sequence ID" value="NZ_CP017578.1"/>
</dbReference>
<dbReference type="GO" id="GO:0043565">
    <property type="term" value="F:sequence-specific DNA binding"/>
    <property type="evidence" value="ECO:0007669"/>
    <property type="project" value="InterPro"/>
</dbReference>
<dbReference type="Proteomes" id="UP000078460">
    <property type="component" value="Unassembled WGS sequence"/>
</dbReference>
<dbReference type="GO" id="GO:0005524">
    <property type="term" value="F:ATP binding"/>
    <property type="evidence" value="ECO:0007669"/>
    <property type="project" value="InterPro"/>
</dbReference>
<dbReference type="GO" id="GO:0006275">
    <property type="term" value="P:regulation of DNA replication"/>
    <property type="evidence" value="ECO:0007669"/>
    <property type="project" value="InterPro"/>
</dbReference>
<keyword evidence="3" id="KW-1185">Reference proteome</keyword>